<organism evidence="1 2">
    <name type="scientific">Pseudoalteromonas xiamenensis</name>
    <dbReference type="NCBI Taxonomy" id="882626"/>
    <lineage>
        <taxon>Bacteria</taxon>
        <taxon>Pseudomonadati</taxon>
        <taxon>Pseudomonadota</taxon>
        <taxon>Gammaproteobacteria</taxon>
        <taxon>Alteromonadales</taxon>
        <taxon>Pseudoalteromonadaceae</taxon>
        <taxon>Pseudoalteromonas</taxon>
    </lineage>
</organism>
<accession>A0A975DJE9</accession>
<keyword evidence="2" id="KW-1185">Reference proteome</keyword>
<dbReference type="RefSeq" id="WP_208844578.1">
    <property type="nucleotide sequence ID" value="NZ_CP072134.1"/>
</dbReference>
<evidence type="ECO:0000313" key="2">
    <source>
        <dbReference type="Proteomes" id="UP000664904"/>
    </source>
</evidence>
<dbReference type="Proteomes" id="UP000664904">
    <property type="component" value="Plasmid unnamed4"/>
</dbReference>
<name>A0A975DJE9_9GAMM</name>
<gene>
    <name evidence="1" type="ORF">J5O05_17505</name>
</gene>
<dbReference type="AlphaFoldDB" id="A0A975DJE9"/>
<proteinExistence type="predicted"/>
<evidence type="ECO:0000313" key="1">
    <source>
        <dbReference type="EMBL" id="QTH72958.1"/>
    </source>
</evidence>
<keyword evidence="1" id="KW-0614">Plasmid</keyword>
<dbReference type="KEGG" id="pxi:J5O05_17505"/>
<geneLocation type="plasmid" evidence="1 2">
    <name>unnamed4</name>
</geneLocation>
<protein>
    <submittedName>
        <fullName evidence="1">Uncharacterized protein</fullName>
    </submittedName>
</protein>
<reference evidence="1" key="1">
    <citation type="submission" date="2021-03" db="EMBL/GenBank/DDBJ databases">
        <title>Complete Genome of Pseudoalteromonas xiamenensis STKMTI.2, a new potential marine bacterium producing anti-Vibrio compounds.</title>
        <authorList>
            <person name="Handayani D.P."/>
            <person name="Isnansetyo A."/>
            <person name="Istiqomah I."/>
            <person name="Jumina J."/>
        </authorList>
    </citation>
    <scope>NUCLEOTIDE SEQUENCE</scope>
    <source>
        <strain evidence="1">STKMTI.2</strain>
        <plasmid evidence="1">unnamed4</plasmid>
    </source>
</reference>
<sequence>MLLKFQRSLEETVRIVKWSPSAEQLIEIAYFIRSNPNDLKDLSAFICETCEDVTLMFFEGQDYSDLNSLLALARAVIEESE</sequence>
<dbReference type="EMBL" id="CP072134">
    <property type="protein sequence ID" value="QTH72958.1"/>
    <property type="molecule type" value="Genomic_DNA"/>
</dbReference>